<dbReference type="InterPro" id="IPR011009">
    <property type="entry name" value="Kinase-like_dom_sf"/>
</dbReference>
<dbReference type="GO" id="GO:0007005">
    <property type="term" value="P:mitochondrion organization"/>
    <property type="evidence" value="ECO:0007669"/>
    <property type="project" value="TreeGrafter"/>
</dbReference>
<dbReference type="InterPro" id="IPR051130">
    <property type="entry name" value="Mito_struct-func_regulator"/>
</dbReference>
<dbReference type="Pfam" id="PF03109">
    <property type="entry name" value="ABC1"/>
    <property type="match status" value="1"/>
</dbReference>
<sequence length="556" mass="63628">MKWFKLLASGFGALSVGSASILVLDEKNIIDLTDYPVGRAARTGITLASIIVDYKYALFGLDKETNEYETAKSKAHARSAKKMFNLCWKNRGTYIKVGQHLGAMDYLLPPEYTTAFKVLHSNAPQSSLEEIEQVIKEDLKVNSLSDVFEEFSPKPLGTASLAQVHKATLKSGGSNVAVKVQHPRVRDLSDKDMNMMDNALEWVQYCFPEFDLMWLGIETRNNLPLELDFTVEARNCKQAKENLKCFDWVKIPKIYDNLSTSRVLVMEFMEGGQVNDMKFFKEQKIDFNNVSSMLGKLFSEMIFVQGFVHCDPHPGNILIRRRKSNSSWFSFKSELELVLLDHGLYRRLSEDFRYHYANLWQAIINKDLKGIEKHSRELGSGEMYPLLTTIVTGRAWKVVGDQGIKNVALTKEEDDEIRDNAGVFLPHISQVLNRVPSEMLLVLKANDHLRGLEHMYGVRGHLSGFLDMSRCCLRALRELKVNRTRKLESGISLQWSILEHTLTLYIGLFKLLAYEWYLWFQEVRKTKRKSSRQNHQVTETTDSTMTGNAFVLKVPG</sequence>
<dbReference type="Gene3D" id="1.10.510.10">
    <property type="entry name" value="Transferase(Phosphotransferase) domain 1"/>
    <property type="match status" value="1"/>
</dbReference>
<dbReference type="GO" id="GO:0055088">
    <property type="term" value="P:lipid homeostasis"/>
    <property type="evidence" value="ECO:0007669"/>
    <property type="project" value="TreeGrafter"/>
</dbReference>
<dbReference type="GO" id="GO:0005743">
    <property type="term" value="C:mitochondrial inner membrane"/>
    <property type="evidence" value="ECO:0007669"/>
    <property type="project" value="TreeGrafter"/>
</dbReference>
<dbReference type="EMBL" id="LR782729">
    <property type="protein sequence ID" value="CAB3220016.1"/>
    <property type="molecule type" value="mRNA"/>
</dbReference>
<dbReference type="CDD" id="cd13969">
    <property type="entry name" value="ADCK1-like"/>
    <property type="match status" value="1"/>
</dbReference>
<dbReference type="InterPro" id="IPR045307">
    <property type="entry name" value="ADCK1_dom"/>
</dbReference>
<evidence type="ECO:0000256" key="2">
    <source>
        <dbReference type="ARBA" id="ARBA00040082"/>
    </source>
</evidence>
<feature type="signal peptide" evidence="4">
    <location>
        <begin position="1"/>
        <end position="19"/>
    </location>
</feature>
<evidence type="ECO:0000256" key="4">
    <source>
        <dbReference type="SAM" id="SignalP"/>
    </source>
</evidence>
<reference evidence="6" key="1">
    <citation type="submission" date="2020-04" db="EMBL/GenBank/DDBJ databases">
        <authorList>
            <person name="Neveu A P."/>
        </authorList>
    </citation>
    <scope>NUCLEOTIDE SEQUENCE</scope>
    <source>
        <tissue evidence="6">Whole embryo</tissue>
    </source>
</reference>
<keyword evidence="6" id="KW-0418">Kinase</keyword>
<dbReference type="GO" id="GO:0016301">
    <property type="term" value="F:kinase activity"/>
    <property type="evidence" value="ECO:0007669"/>
    <property type="project" value="UniProtKB-KW"/>
</dbReference>
<dbReference type="SUPFAM" id="SSF56112">
    <property type="entry name" value="Protein kinase-like (PK-like)"/>
    <property type="match status" value="1"/>
</dbReference>
<feature type="chain" id="PRO_5026205648" description="AarF domain-containing protein kinase 1" evidence="4">
    <location>
        <begin position="20"/>
        <end position="556"/>
    </location>
</feature>
<organism evidence="6">
    <name type="scientific">Phallusia mammillata</name>
    <dbReference type="NCBI Taxonomy" id="59560"/>
    <lineage>
        <taxon>Eukaryota</taxon>
        <taxon>Metazoa</taxon>
        <taxon>Chordata</taxon>
        <taxon>Tunicata</taxon>
        <taxon>Ascidiacea</taxon>
        <taxon>Phlebobranchia</taxon>
        <taxon>Ascidiidae</taxon>
        <taxon>Phallusia</taxon>
    </lineage>
</organism>
<dbReference type="PANTHER" id="PTHR43173">
    <property type="entry name" value="ABC1 FAMILY PROTEIN"/>
    <property type="match status" value="1"/>
</dbReference>
<proteinExistence type="evidence at transcript level"/>
<name>A0A6F9D5P3_9ASCI</name>
<evidence type="ECO:0000259" key="5">
    <source>
        <dbReference type="Pfam" id="PF03109"/>
    </source>
</evidence>
<feature type="domain" description="ABC1 atypical kinase-like" evidence="5">
    <location>
        <begin position="119"/>
        <end position="374"/>
    </location>
</feature>
<protein>
    <recommendedName>
        <fullName evidence="2">AarF domain-containing protein kinase 1</fullName>
    </recommendedName>
</protein>
<comment type="similarity">
    <text evidence="1">Belongs to the protein kinase superfamily. ADCK protein kinase family.</text>
</comment>
<evidence type="ECO:0000313" key="6">
    <source>
        <dbReference type="EMBL" id="CAB3220016.1"/>
    </source>
</evidence>
<evidence type="ECO:0000256" key="3">
    <source>
        <dbReference type="ARBA" id="ARBA00045626"/>
    </source>
</evidence>
<keyword evidence="6" id="KW-0808">Transferase</keyword>
<comment type="function">
    <text evidence="3">Appears to be essential for maintaining mitochondrial cristae formation and mitochondrial function by acting via YME1L1 in a kinase-independent manner to regulate essential mitochondrial structural proteins OPA1 and IMMT. The action of this enzyme is not yet clear. It is not known if it has protein kinase activity and what type of substrate it would phosphorylate (Ser, Thr or Tyr).</text>
</comment>
<keyword evidence="4" id="KW-0732">Signal</keyword>
<dbReference type="PANTHER" id="PTHR43173:SF19">
    <property type="entry name" value="AARF DOMAIN-CONTAINING PROTEIN KINASE 1"/>
    <property type="match status" value="1"/>
</dbReference>
<dbReference type="AlphaFoldDB" id="A0A6F9D5P3"/>
<evidence type="ECO:0000256" key="1">
    <source>
        <dbReference type="ARBA" id="ARBA00009670"/>
    </source>
</evidence>
<gene>
    <name evidence="6" type="primary">Adck1</name>
</gene>
<dbReference type="InterPro" id="IPR004147">
    <property type="entry name" value="ABC1_dom"/>
</dbReference>
<accession>A0A6F9D5P3</accession>